<comment type="caution">
    <text evidence="1">The sequence shown here is derived from an EMBL/GenBank/DDBJ whole genome shotgun (WGS) entry which is preliminary data.</text>
</comment>
<accession>A0A5B0G1W1</accession>
<organism evidence="1 2">
    <name type="scientific">Paraburkholderia panacisoli</name>
    <dbReference type="NCBI Taxonomy" id="2603818"/>
    <lineage>
        <taxon>Bacteria</taxon>
        <taxon>Pseudomonadati</taxon>
        <taxon>Pseudomonadota</taxon>
        <taxon>Betaproteobacteria</taxon>
        <taxon>Burkholderiales</taxon>
        <taxon>Burkholderiaceae</taxon>
        <taxon>Paraburkholderia</taxon>
    </lineage>
</organism>
<keyword evidence="2" id="KW-1185">Reference proteome</keyword>
<dbReference type="Proteomes" id="UP000325273">
    <property type="component" value="Unassembled WGS sequence"/>
</dbReference>
<dbReference type="EMBL" id="VTUZ01000083">
    <property type="protein sequence ID" value="KAA0997507.1"/>
    <property type="molecule type" value="Genomic_DNA"/>
</dbReference>
<reference evidence="1 2" key="1">
    <citation type="submission" date="2019-08" db="EMBL/GenBank/DDBJ databases">
        <title>Paraburkholderia sp. DCY113.</title>
        <authorList>
            <person name="Kang J."/>
        </authorList>
    </citation>
    <scope>NUCLEOTIDE SEQUENCE [LARGE SCALE GENOMIC DNA]</scope>
    <source>
        <strain evidence="1 2">DCY113</strain>
    </source>
</reference>
<gene>
    <name evidence="1" type="ORF">FVF58_48870</name>
</gene>
<sequence>MTALGYSVGPGCVGSPRGLLRGDYLIAKWRNLTRQERAELDGQMTGDMRNGPVTVKVKE</sequence>
<protein>
    <submittedName>
        <fullName evidence="1">Uncharacterized protein</fullName>
    </submittedName>
</protein>
<name>A0A5B0G1W1_9BURK</name>
<dbReference type="RefSeq" id="WP_149676667.1">
    <property type="nucleotide sequence ID" value="NZ_VTUZ01000083.1"/>
</dbReference>
<proteinExistence type="predicted"/>
<evidence type="ECO:0000313" key="2">
    <source>
        <dbReference type="Proteomes" id="UP000325273"/>
    </source>
</evidence>
<dbReference type="AlphaFoldDB" id="A0A5B0G1W1"/>
<evidence type="ECO:0000313" key="1">
    <source>
        <dbReference type="EMBL" id="KAA0997507.1"/>
    </source>
</evidence>